<dbReference type="Proteomes" id="UP000499080">
    <property type="component" value="Unassembled WGS sequence"/>
</dbReference>
<name>A0A4Y2B8J3_ARAVE</name>
<protein>
    <submittedName>
        <fullName evidence="1">Uncharacterized protein</fullName>
    </submittedName>
</protein>
<evidence type="ECO:0000313" key="1">
    <source>
        <dbReference type="EMBL" id="GBL88383.1"/>
    </source>
</evidence>
<evidence type="ECO:0000313" key="2">
    <source>
        <dbReference type="Proteomes" id="UP000499080"/>
    </source>
</evidence>
<comment type="caution">
    <text evidence="1">The sequence shown here is derived from an EMBL/GenBank/DDBJ whole genome shotgun (WGS) entry which is preliminary data.</text>
</comment>
<gene>
    <name evidence="1" type="ORF">AVEN_103036_1</name>
</gene>
<keyword evidence="2" id="KW-1185">Reference proteome</keyword>
<accession>A0A4Y2B8J3</accession>
<dbReference type="EMBL" id="BGPR01000059">
    <property type="protein sequence ID" value="GBL88383.1"/>
    <property type="molecule type" value="Genomic_DNA"/>
</dbReference>
<organism evidence="1 2">
    <name type="scientific">Araneus ventricosus</name>
    <name type="common">Orbweaver spider</name>
    <name type="synonym">Epeira ventricosa</name>
    <dbReference type="NCBI Taxonomy" id="182803"/>
    <lineage>
        <taxon>Eukaryota</taxon>
        <taxon>Metazoa</taxon>
        <taxon>Ecdysozoa</taxon>
        <taxon>Arthropoda</taxon>
        <taxon>Chelicerata</taxon>
        <taxon>Arachnida</taxon>
        <taxon>Araneae</taxon>
        <taxon>Araneomorphae</taxon>
        <taxon>Entelegynae</taxon>
        <taxon>Araneoidea</taxon>
        <taxon>Araneidae</taxon>
        <taxon>Araneus</taxon>
    </lineage>
</organism>
<dbReference type="AlphaFoldDB" id="A0A4Y2B8J3"/>
<proteinExistence type="predicted"/>
<sequence>MFRITNTATKSFVSQHCLFPESNMMEMGVVPCLLYEKNSISYRLWVTSRSRVPVDGAAIVSDVRGWTTRRYETHERRRFFPDKDKRRRCAIQHPF</sequence>
<reference evidence="1 2" key="1">
    <citation type="journal article" date="2019" name="Sci. Rep.">
        <title>Orb-weaving spider Araneus ventricosus genome elucidates the spidroin gene catalogue.</title>
        <authorList>
            <person name="Kono N."/>
            <person name="Nakamura H."/>
            <person name="Ohtoshi R."/>
            <person name="Moran D.A.P."/>
            <person name="Shinohara A."/>
            <person name="Yoshida Y."/>
            <person name="Fujiwara M."/>
            <person name="Mori M."/>
            <person name="Tomita M."/>
            <person name="Arakawa K."/>
        </authorList>
    </citation>
    <scope>NUCLEOTIDE SEQUENCE [LARGE SCALE GENOMIC DNA]</scope>
</reference>